<dbReference type="InterPro" id="IPR006146">
    <property type="entry name" value="5'-Nucleotdase_CS"/>
</dbReference>
<dbReference type="eggNOG" id="COG0737">
    <property type="taxonomic scope" value="Bacteria"/>
</dbReference>
<evidence type="ECO:0000259" key="5">
    <source>
        <dbReference type="Pfam" id="PF02872"/>
    </source>
</evidence>
<dbReference type="PANTHER" id="PTHR11575">
    <property type="entry name" value="5'-NUCLEOTIDASE-RELATED"/>
    <property type="match status" value="1"/>
</dbReference>
<evidence type="ECO:0000256" key="2">
    <source>
        <dbReference type="ARBA" id="ARBA00022729"/>
    </source>
</evidence>
<dbReference type="Gene3D" id="3.90.780.10">
    <property type="entry name" value="5'-Nucleotidase, C-terminal domain"/>
    <property type="match status" value="1"/>
</dbReference>
<dbReference type="STRING" id="1231392.OCGS_1755"/>
<name>K2HN21_9RHOB</name>
<dbReference type="AlphaFoldDB" id="K2HN21"/>
<dbReference type="SUPFAM" id="SSF55816">
    <property type="entry name" value="5'-nucleotidase (syn. UDP-sugar hydrolase), C-terminal domain"/>
    <property type="match status" value="1"/>
</dbReference>
<evidence type="ECO:0000256" key="1">
    <source>
        <dbReference type="ARBA" id="ARBA00006654"/>
    </source>
</evidence>
<dbReference type="GO" id="GO:0009166">
    <property type="term" value="P:nucleotide catabolic process"/>
    <property type="evidence" value="ECO:0007669"/>
    <property type="project" value="InterPro"/>
</dbReference>
<accession>K2HN21</accession>
<dbReference type="Pfam" id="PF02872">
    <property type="entry name" value="5_nucleotid_C"/>
    <property type="match status" value="1"/>
</dbReference>
<organism evidence="6 7">
    <name type="scientific">Oceaniovalibus guishaninsula JLT2003</name>
    <dbReference type="NCBI Taxonomy" id="1231392"/>
    <lineage>
        <taxon>Bacteria</taxon>
        <taxon>Pseudomonadati</taxon>
        <taxon>Pseudomonadota</taxon>
        <taxon>Alphaproteobacteria</taxon>
        <taxon>Rhodobacterales</taxon>
        <taxon>Roseobacteraceae</taxon>
        <taxon>Oceaniovalibus</taxon>
    </lineage>
</organism>
<dbReference type="Pfam" id="PF00149">
    <property type="entry name" value="Metallophos"/>
    <property type="match status" value="1"/>
</dbReference>
<dbReference type="InterPro" id="IPR029052">
    <property type="entry name" value="Metallo-depent_PP-like"/>
</dbReference>
<reference evidence="6 7" key="1">
    <citation type="journal article" date="2012" name="J. Bacteriol.">
        <title>Draft Genome Sequence of Oceaniovalibus guishaninsula JLT2003T.</title>
        <authorList>
            <person name="Tang K."/>
            <person name="Liu K."/>
            <person name="Jiao N."/>
        </authorList>
    </citation>
    <scope>NUCLEOTIDE SEQUENCE [LARGE SCALE GENOMIC DNA]</scope>
    <source>
        <strain evidence="6 7">JLT2003</strain>
    </source>
</reference>
<dbReference type="PANTHER" id="PTHR11575:SF6">
    <property type="entry name" value="2',3'-CYCLIC-NUCLEOTIDE 2'-PHOSPHODIESTERASE_3'-NUCLEOTIDASE"/>
    <property type="match status" value="1"/>
</dbReference>
<dbReference type="EMBL" id="AMGO01000036">
    <property type="protein sequence ID" value="EKE44239.1"/>
    <property type="molecule type" value="Genomic_DNA"/>
</dbReference>
<sequence length="651" mass="67697">MRRNISDCGDPADGSARTIATADPVEAMATRPDFGQGTIVNLRIVATSDLHGHVLSHDFYADRPVETHGLSLAATCIARLRAEAPNSVLLDNGDFLFGTLLSDPAGLGGHVHPMIAAMNATGYDAATLGNHEFDHGLSTLGATLADAAFPVVCANARPVGANRPFGLRDWVPPWTILQRQIVHDGGGTGLLRIGVIGFLPPQTADWNRAALAGSVAVGDIVDAARRAVPALRGAGADIVVALCHSGIGAAVPRPGMENAATALAGIGGIDAIVAGHTHLTFPGPDHAGLPGVDAAAGTLCGVPAAMPGRWGASVASIDLRLTHDAGRFVVTGHAARSHPILACPCMGDGPTAFRGAPAVLRAAADAFMRARDRGDRIVGTTQGALHSYFAAVGASPAAAIVGTAMRRQVADALRDWGIEAGPVVAAASSLRVGGRGGANDYTDIPAGRLTMRRIADLHPHPNRIHAYRVTGALLRDWLETAASAFSVMETDGRDGPLIDPEYPLFNLDTVSGLHHAIDLSRRSGRIADLRWRGRAVGPDDSFVLAINSHRAAGGGGYPVLPEDARIDLPDLPVRTALESFVASHGAAWRFRRSWRFAPVPGCTAVFDTGPGASAYMDDVGNLPLTHLGPCGDGFHRFRLDLGALPYPDDSA</sequence>
<proteinExistence type="inferred from homology"/>
<dbReference type="InterPro" id="IPR006179">
    <property type="entry name" value="5_nucleotidase/apyrase"/>
</dbReference>
<comment type="similarity">
    <text evidence="1 3">Belongs to the 5'-nucleotidase family.</text>
</comment>
<evidence type="ECO:0000256" key="3">
    <source>
        <dbReference type="RuleBase" id="RU362119"/>
    </source>
</evidence>
<dbReference type="InterPro" id="IPR008334">
    <property type="entry name" value="5'-Nucleotdase_C"/>
</dbReference>
<dbReference type="InterPro" id="IPR036907">
    <property type="entry name" value="5'-Nucleotdase_C_sf"/>
</dbReference>
<keyword evidence="3" id="KW-0547">Nucleotide-binding</keyword>
<feature type="domain" description="5'-Nucleotidase C-terminal" evidence="5">
    <location>
        <begin position="403"/>
        <end position="561"/>
    </location>
</feature>
<evidence type="ECO:0000313" key="7">
    <source>
        <dbReference type="Proteomes" id="UP000006765"/>
    </source>
</evidence>
<keyword evidence="3" id="KW-0378">Hydrolase</keyword>
<keyword evidence="2" id="KW-0732">Signal</keyword>
<protein>
    <submittedName>
        <fullName evidence="6">2',3'-cyclic nucleotide 2'-phosphodiesterase/3'-nucleotidase bifunctional periplasmic protein</fullName>
    </submittedName>
</protein>
<dbReference type="Gene3D" id="3.60.21.10">
    <property type="match status" value="1"/>
</dbReference>
<dbReference type="GO" id="GO:0030288">
    <property type="term" value="C:outer membrane-bounded periplasmic space"/>
    <property type="evidence" value="ECO:0007669"/>
    <property type="project" value="TreeGrafter"/>
</dbReference>
<dbReference type="PROSITE" id="PS00786">
    <property type="entry name" value="5_NUCLEOTIDASE_2"/>
    <property type="match status" value="1"/>
</dbReference>
<dbReference type="RefSeq" id="WP_007426907.1">
    <property type="nucleotide sequence ID" value="NZ_AMGO01000036.1"/>
</dbReference>
<gene>
    <name evidence="6" type="ORF">OCGS_1755</name>
</gene>
<dbReference type="GO" id="GO:0016788">
    <property type="term" value="F:hydrolase activity, acting on ester bonds"/>
    <property type="evidence" value="ECO:0007669"/>
    <property type="project" value="InterPro"/>
</dbReference>
<feature type="domain" description="Calcineurin-like phosphoesterase" evidence="4">
    <location>
        <begin position="42"/>
        <end position="278"/>
    </location>
</feature>
<dbReference type="Proteomes" id="UP000006765">
    <property type="component" value="Unassembled WGS sequence"/>
</dbReference>
<dbReference type="PRINTS" id="PR01607">
    <property type="entry name" value="APYRASEFAMLY"/>
</dbReference>
<evidence type="ECO:0000313" key="6">
    <source>
        <dbReference type="EMBL" id="EKE44239.1"/>
    </source>
</evidence>
<dbReference type="GO" id="GO:0046872">
    <property type="term" value="F:metal ion binding"/>
    <property type="evidence" value="ECO:0007669"/>
    <property type="project" value="InterPro"/>
</dbReference>
<evidence type="ECO:0000259" key="4">
    <source>
        <dbReference type="Pfam" id="PF00149"/>
    </source>
</evidence>
<dbReference type="SUPFAM" id="SSF56300">
    <property type="entry name" value="Metallo-dependent phosphatases"/>
    <property type="match status" value="1"/>
</dbReference>
<dbReference type="GO" id="GO:0000166">
    <property type="term" value="F:nucleotide binding"/>
    <property type="evidence" value="ECO:0007669"/>
    <property type="project" value="UniProtKB-KW"/>
</dbReference>
<comment type="caution">
    <text evidence="6">The sequence shown here is derived from an EMBL/GenBank/DDBJ whole genome shotgun (WGS) entry which is preliminary data.</text>
</comment>
<dbReference type="InterPro" id="IPR004843">
    <property type="entry name" value="Calcineurin-like_PHP"/>
</dbReference>
<keyword evidence="7" id="KW-1185">Reference proteome</keyword>